<keyword evidence="2" id="KW-1185">Reference proteome</keyword>
<name>A0A975BQD3_9BACT</name>
<proteinExistence type="predicted"/>
<gene>
    <name evidence="1" type="ORF">dnm_056860</name>
</gene>
<evidence type="ECO:0000313" key="2">
    <source>
        <dbReference type="Proteomes" id="UP000663722"/>
    </source>
</evidence>
<reference evidence="1" key="1">
    <citation type="journal article" date="2021" name="Microb. Physiol.">
        <title>Proteogenomic Insights into the Physiology of Marine, Sulfate-Reducing, Filamentous Desulfonema limicola and Desulfonema magnum.</title>
        <authorList>
            <person name="Schnaars V."/>
            <person name="Wohlbrand L."/>
            <person name="Scheve S."/>
            <person name="Hinrichs C."/>
            <person name="Reinhardt R."/>
            <person name="Rabus R."/>
        </authorList>
    </citation>
    <scope>NUCLEOTIDE SEQUENCE</scope>
    <source>
        <strain evidence="1">4be13</strain>
    </source>
</reference>
<dbReference type="EMBL" id="CP061800">
    <property type="protein sequence ID" value="QTA89630.1"/>
    <property type="molecule type" value="Genomic_DNA"/>
</dbReference>
<organism evidence="1 2">
    <name type="scientific">Desulfonema magnum</name>
    <dbReference type="NCBI Taxonomy" id="45655"/>
    <lineage>
        <taxon>Bacteria</taxon>
        <taxon>Pseudomonadati</taxon>
        <taxon>Thermodesulfobacteriota</taxon>
        <taxon>Desulfobacteria</taxon>
        <taxon>Desulfobacterales</taxon>
        <taxon>Desulfococcaceae</taxon>
        <taxon>Desulfonema</taxon>
    </lineage>
</organism>
<dbReference type="Proteomes" id="UP000663722">
    <property type="component" value="Chromosome"/>
</dbReference>
<dbReference type="KEGG" id="dmm:dnm_056860"/>
<evidence type="ECO:0008006" key="3">
    <source>
        <dbReference type="Google" id="ProtNLM"/>
    </source>
</evidence>
<sequence length="88" mass="10127">MLDNDRLDIVVNSVITGLGTLKKTGVRGITILNPPLEIHPVFHYLHKKNKALIPRLESVLKKMEKTGRIRKVQEKITETLKKRTFILE</sequence>
<evidence type="ECO:0000313" key="1">
    <source>
        <dbReference type="EMBL" id="QTA89630.1"/>
    </source>
</evidence>
<dbReference type="AlphaFoldDB" id="A0A975BQD3"/>
<protein>
    <recommendedName>
        <fullName evidence="3">Solute-binding protein family 3/N-terminal domain-containing protein</fullName>
    </recommendedName>
</protein>
<dbReference type="Gene3D" id="3.40.190.10">
    <property type="entry name" value="Periplasmic binding protein-like II"/>
    <property type="match status" value="2"/>
</dbReference>
<dbReference type="SUPFAM" id="SSF53850">
    <property type="entry name" value="Periplasmic binding protein-like II"/>
    <property type="match status" value="1"/>
</dbReference>
<accession>A0A975BQD3</accession>